<reference evidence="2 3" key="1">
    <citation type="submission" date="2024-09" db="EMBL/GenBank/DDBJ databases">
        <title>Chromosome-scale assembly of Riccia sorocarpa.</title>
        <authorList>
            <person name="Paukszto L."/>
        </authorList>
    </citation>
    <scope>NUCLEOTIDE SEQUENCE [LARGE SCALE GENOMIC DNA]</scope>
    <source>
        <strain evidence="2">LP-2024</strain>
        <tissue evidence="2">Aerial parts of the thallus</tissue>
    </source>
</reference>
<proteinExistence type="predicted"/>
<dbReference type="AlphaFoldDB" id="A0ABD3HNY6"/>
<dbReference type="EMBL" id="JBJQOH010000003">
    <property type="protein sequence ID" value="KAL3693270.1"/>
    <property type="molecule type" value="Genomic_DNA"/>
</dbReference>
<evidence type="ECO:0000256" key="1">
    <source>
        <dbReference type="SAM" id="MobiDB-lite"/>
    </source>
</evidence>
<organism evidence="2 3">
    <name type="scientific">Riccia sorocarpa</name>
    <dbReference type="NCBI Taxonomy" id="122646"/>
    <lineage>
        <taxon>Eukaryota</taxon>
        <taxon>Viridiplantae</taxon>
        <taxon>Streptophyta</taxon>
        <taxon>Embryophyta</taxon>
        <taxon>Marchantiophyta</taxon>
        <taxon>Marchantiopsida</taxon>
        <taxon>Marchantiidae</taxon>
        <taxon>Marchantiales</taxon>
        <taxon>Ricciaceae</taxon>
        <taxon>Riccia</taxon>
    </lineage>
</organism>
<accession>A0ABD3HNY6</accession>
<feature type="compositionally biased region" description="Acidic residues" evidence="1">
    <location>
        <begin position="334"/>
        <end position="344"/>
    </location>
</feature>
<feature type="region of interest" description="Disordered" evidence="1">
    <location>
        <begin position="154"/>
        <end position="224"/>
    </location>
</feature>
<evidence type="ECO:0000313" key="2">
    <source>
        <dbReference type="EMBL" id="KAL3693270.1"/>
    </source>
</evidence>
<comment type="caution">
    <text evidence="2">The sequence shown here is derived from an EMBL/GenBank/DDBJ whole genome shotgun (WGS) entry which is preliminary data.</text>
</comment>
<feature type="compositionally biased region" description="Polar residues" evidence="1">
    <location>
        <begin position="103"/>
        <end position="117"/>
    </location>
</feature>
<sequence>MQPTDVGSPLLRNAEYSGTADNLNWRKRERSRRLSLLARSSELLSWKKRAQNDLGQDSGMEIDQEEEMRTSIPSGQKATGKTPSRSQALAQHASHIRMALFGSPSSPKLTQGSQHTGNAAVGQAPLDQNQSFGHSNPLFESNNAGHAQHFRHLAGPSQTQSGRKNPDPPDPSSAGRAPGRAQAPADSKPSYAAATNARGPGSAQYPQGGSGPSTRYQLKDEERREVAETLNLIPQPEERTDPKKVLVHHLSEEAAARFNHVRKDLEETAVDLETVVAAKAEAAKAEAEKAKKDPSKNGGAKQPNPGTGKDPLKNPAPPQTGAANDNLYNVLMTEAEEDNSQSEEETARTETAIPTQQAVTSNPTDIGLPIEYEEGMDVSVLQKRGAEIPADKSTGRSGQSKKKKNEKKSTKQNKSGTDPKTPTAGSEEEDAEAEFNEGNQKTAPLMGKNWSSEGEEEDTAVQDSQTSTSSSSKRRQGSKPKTAGQYLNK</sequence>
<feature type="region of interest" description="Disordered" evidence="1">
    <location>
        <begin position="280"/>
        <end position="489"/>
    </location>
</feature>
<feature type="compositionally biased region" description="Polar residues" evidence="1">
    <location>
        <begin position="352"/>
        <end position="364"/>
    </location>
</feature>
<feature type="region of interest" description="Disordered" evidence="1">
    <location>
        <begin position="54"/>
        <end position="142"/>
    </location>
</feature>
<feature type="compositionally biased region" description="Polar residues" evidence="1">
    <location>
        <begin position="126"/>
        <end position="142"/>
    </location>
</feature>
<keyword evidence="3" id="KW-1185">Reference proteome</keyword>
<gene>
    <name evidence="2" type="ORF">R1sor_006921</name>
</gene>
<feature type="compositionally biased region" description="Polar residues" evidence="1">
    <location>
        <begin position="204"/>
        <end position="216"/>
    </location>
</feature>
<feature type="compositionally biased region" description="Low complexity" evidence="1">
    <location>
        <begin position="172"/>
        <end position="185"/>
    </location>
</feature>
<dbReference type="Proteomes" id="UP001633002">
    <property type="component" value="Unassembled WGS sequence"/>
</dbReference>
<feature type="compositionally biased region" description="Polar residues" evidence="1">
    <location>
        <begin position="71"/>
        <end position="89"/>
    </location>
</feature>
<evidence type="ECO:0000313" key="3">
    <source>
        <dbReference type="Proteomes" id="UP001633002"/>
    </source>
</evidence>
<feature type="compositionally biased region" description="Acidic residues" evidence="1">
    <location>
        <begin position="426"/>
        <end position="435"/>
    </location>
</feature>
<protein>
    <submittedName>
        <fullName evidence="2">Uncharacterized protein</fullName>
    </submittedName>
</protein>
<feature type="compositionally biased region" description="Basic and acidic residues" evidence="1">
    <location>
        <begin position="384"/>
        <end position="394"/>
    </location>
</feature>
<feature type="compositionally biased region" description="Basic and acidic residues" evidence="1">
    <location>
        <begin position="281"/>
        <end position="295"/>
    </location>
</feature>
<name>A0ABD3HNY6_9MARC</name>